<comment type="cofactor">
    <cofactor evidence="1">
        <name>[4Fe-4S] cluster</name>
        <dbReference type="ChEBI" id="CHEBI:49883"/>
    </cofactor>
</comment>
<dbReference type="PANTHER" id="PTHR13932">
    <property type="entry name" value="COPROPORPHYRINIGEN III OXIDASE"/>
    <property type="match status" value="1"/>
</dbReference>
<dbReference type="SFLD" id="SFLDG01065">
    <property type="entry name" value="anaerobic_coproporphyrinogen-I"/>
    <property type="match status" value="1"/>
</dbReference>
<dbReference type="GeneID" id="56275087"/>
<proteinExistence type="inferred from homology"/>
<dbReference type="Pfam" id="PF04055">
    <property type="entry name" value="Radical_SAM"/>
    <property type="match status" value="1"/>
</dbReference>
<dbReference type="Proteomes" id="UP000293465">
    <property type="component" value="Unassembled WGS sequence"/>
</dbReference>
<dbReference type="Pfam" id="PF06969">
    <property type="entry name" value="HemN_C"/>
    <property type="match status" value="1"/>
</dbReference>
<dbReference type="SMART" id="SM00729">
    <property type="entry name" value="Elp3"/>
    <property type="match status" value="1"/>
</dbReference>
<dbReference type="InterPro" id="IPR004559">
    <property type="entry name" value="HemW-like"/>
</dbReference>
<evidence type="ECO:0000256" key="12">
    <source>
        <dbReference type="ARBA" id="ARBA00023186"/>
    </source>
</evidence>
<dbReference type="AlphaFoldDB" id="A0A4Q5KMM6"/>
<evidence type="ECO:0000256" key="5">
    <source>
        <dbReference type="ARBA" id="ARBA00022485"/>
    </source>
</evidence>
<dbReference type="GO" id="GO:0051539">
    <property type="term" value="F:4 iron, 4 sulfur cluster binding"/>
    <property type="evidence" value="ECO:0007669"/>
    <property type="project" value="UniProtKB-UniRule"/>
</dbReference>
<keyword evidence="11 13" id="KW-0411">Iron-sulfur</keyword>
<evidence type="ECO:0000256" key="6">
    <source>
        <dbReference type="ARBA" id="ARBA00022490"/>
    </source>
</evidence>
<evidence type="ECO:0000256" key="9">
    <source>
        <dbReference type="ARBA" id="ARBA00022723"/>
    </source>
</evidence>
<dbReference type="InterPro" id="IPR013785">
    <property type="entry name" value="Aldolase_TIM"/>
</dbReference>
<dbReference type="InterPro" id="IPR006638">
    <property type="entry name" value="Elp3/MiaA/NifB-like_rSAM"/>
</dbReference>
<dbReference type="OrthoDB" id="9808022at2"/>
<keyword evidence="9 13" id="KW-0479">Metal-binding</keyword>
<dbReference type="GO" id="GO:0005737">
    <property type="term" value="C:cytoplasm"/>
    <property type="evidence" value="ECO:0007669"/>
    <property type="project" value="UniProtKB-SubCell"/>
</dbReference>
<dbReference type="NCBIfam" id="TIGR00539">
    <property type="entry name" value="hemN_rel"/>
    <property type="match status" value="1"/>
</dbReference>
<name>A0A4Q5KMM6_9GAMM</name>
<dbReference type="CDD" id="cd01335">
    <property type="entry name" value="Radical_SAM"/>
    <property type="match status" value="1"/>
</dbReference>
<evidence type="ECO:0000256" key="1">
    <source>
        <dbReference type="ARBA" id="ARBA00001966"/>
    </source>
</evidence>
<evidence type="ECO:0000313" key="16">
    <source>
        <dbReference type="Proteomes" id="UP000293465"/>
    </source>
</evidence>
<evidence type="ECO:0000256" key="2">
    <source>
        <dbReference type="ARBA" id="ARBA00004496"/>
    </source>
</evidence>
<dbReference type="InterPro" id="IPR058240">
    <property type="entry name" value="rSAM_sf"/>
</dbReference>
<dbReference type="SFLD" id="SFLDF00562">
    <property type="entry name" value="HemN-like__clustered_with_heat"/>
    <property type="match status" value="1"/>
</dbReference>
<dbReference type="SFLD" id="SFLDG01082">
    <property type="entry name" value="B12-binding_domain_containing"/>
    <property type="match status" value="1"/>
</dbReference>
<evidence type="ECO:0000259" key="14">
    <source>
        <dbReference type="PROSITE" id="PS51918"/>
    </source>
</evidence>
<dbReference type="EMBL" id="SEZJ01000006">
    <property type="protein sequence ID" value="RYU46625.1"/>
    <property type="molecule type" value="Genomic_DNA"/>
</dbReference>
<comment type="function">
    <text evidence="13">Probably acts as a heme chaperone, transferring heme to an unknown acceptor. Binds one molecule of heme per monomer, possibly covalently. Binds 1 [4Fe-4S] cluster. The cluster is coordinated with 3 cysteines and an exchangeable S-adenosyl-L-methionine.</text>
</comment>
<evidence type="ECO:0000256" key="7">
    <source>
        <dbReference type="ARBA" id="ARBA00022617"/>
    </source>
</evidence>
<evidence type="ECO:0000256" key="13">
    <source>
        <dbReference type="RuleBase" id="RU364116"/>
    </source>
</evidence>
<dbReference type="SFLD" id="SFLDS00029">
    <property type="entry name" value="Radical_SAM"/>
    <property type="match status" value="1"/>
</dbReference>
<dbReference type="GO" id="GO:0006779">
    <property type="term" value="P:porphyrin-containing compound biosynthetic process"/>
    <property type="evidence" value="ECO:0007669"/>
    <property type="project" value="InterPro"/>
</dbReference>
<keyword evidence="10 13" id="KW-0408">Iron</keyword>
<dbReference type="Gene3D" id="3.20.20.70">
    <property type="entry name" value="Aldolase class I"/>
    <property type="match status" value="1"/>
</dbReference>
<evidence type="ECO:0000256" key="3">
    <source>
        <dbReference type="ARBA" id="ARBA00006100"/>
    </source>
</evidence>
<sequence length="386" mass="44302">MLVPPPLSLYIHIPWCIQKCPYCDFNSHALKTTIPEAQYISALIDDLDTDLARYDMQNESRKLHSIFIGGGTPSLITAPEIKRLLTEVEKRLPFADDIEITMEANPGTVEAGRFIEYREAGVNRISIGVQSFQQEKLEKLGRIHGKDEAIRAARLAHEAGLNSFNLDLMHGLPNQSIDDALSDLKQAIDLNPPHLSWYQLTIEPNTVFYYKPPTLPDDDDLWDIFEQGHQILADAGYVQYEISGYSKVGYQCRHNLNYWRFGDYLGIGCGAHGKLSFADGRIVRTTKIKHPRGFLDLTKPYLIDEQEVVDHDRPFEFFMNRFRLLEACPKQDFIDKTGLGFESIQETIDWAKEKKYLDETKTHWQITEHGKLFLNDMLEAFMGDED</sequence>
<protein>
    <recommendedName>
        <fullName evidence="4 13">Heme chaperone HemW</fullName>
    </recommendedName>
</protein>
<keyword evidence="6 13" id="KW-0963">Cytoplasm</keyword>
<keyword evidence="7 13" id="KW-0349">Heme</keyword>
<dbReference type="InterPro" id="IPR034505">
    <property type="entry name" value="Coproporphyrinogen-III_oxidase"/>
</dbReference>
<comment type="caution">
    <text evidence="15">The sequence shown here is derived from an EMBL/GenBank/DDBJ whole genome shotgun (WGS) entry which is preliminary data.</text>
</comment>
<evidence type="ECO:0000256" key="11">
    <source>
        <dbReference type="ARBA" id="ARBA00023014"/>
    </source>
</evidence>
<dbReference type="InterPro" id="IPR007197">
    <property type="entry name" value="rSAM"/>
</dbReference>
<dbReference type="GO" id="GO:0004109">
    <property type="term" value="F:coproporphyrinogen oxidase activity"/>
    <property type="evidence" value="ECO:0007669"/>
    <property type="project" value="InterPro"/>
</dbReference>
<comment type="subcellular location">
    <subcellularLocation>
        <location evidence="2 13">Cytoplasm</location>
    </subcellularLocation>
</comment>
<dbReference type="SUPFAM" id="SSF102114">
    <property type="entry name" value="Radical SAM enzymes"/>
    <property type="match status" value="1"/>
</dbReference>
<gene>
    <name evidence="15" type="primary">hemW</name>
    <name evidence="15" type="ORF">ERW49_08510</name>
</gene>
<reference evidence="15 16" key="1">
    <citation type="submission" date="2019-02" db="EMBL/GenBank/DDBJ databases">
        <title>Genome sequences of Aliivibrio finisterrensis strains from farmed Atlantic salmon.</title>
        <authorList>
            <person name="Bowman J.P."/>
        </authorList>
    </citation>
    <scope>NUCLEOTIDE SEQUENCE [LARGE SCALE GENOMIC DNA]</scope>
    <source>
        <strain evidence="15 16">A32</strain>
    </source>
</reference>
<organism evidence="15 16">
    <name type="scientific">Aliivibrio finisterrensis</name>
    <dbReference type="NCBI Taxonomy" id="511998"/>
    <lineage>
        <taxon>Bacteria</taxon>
        <taxon>Pseudomonadati</taxon>
        <taxon>Pseudomonadota</taxon>
        <taxon>Gammaproteobacteria</taxon>
        <taxon>Vibrionales</taxon>
        <taxon>Vibrionaceae</taxon>
        <taxon>Aliivibrio</taxon>
    </lineage>
</organism>
<evidence type="ECO:0000256" key="10">
    <source>
        <dbReference type="ARBA" id="ARBA00023004"/>
    </source>
</evidence>
<dbReference type="GO" id="GO:0046872">
    <property type="term" value="F:metal ion binding"/>
    <property type="evidence" value="ECO:0007669"/>
    <property type="project" value="UniProtKB-UniRule"/>
</dbReference>
<accession>A0A4Q5KMM6</accession>
<evidence type="ECO:0000256" key="4">
    <source>
        <dbReference type="ARBA" id="ARBA00017228"/>
    </source>
</evidence>
<comment type="similarity">
    <text evidence="3">Belongs to the anaerobic coproporphyrinogen-III oxidase family. HemW subfamily.</text>
</comment>
<feature type="domain" description="Radical SAM core" evidence="14">
    <location>
        <begin position="1"/>
        <end position="241"/>
    </location>
</feature>
<keyword evidence="5 13" id="KW-0004">4Fe-4S</keyword>
<dbReference type="InterPro" id="IPR010723">
    <property type="entry name" value="HemN_C"/>
</dbReference>
<evidence type="ECO:0000256" key="8">
    <source>
        <dbReference type="ARBA" id="ARBA00022691"/>
    </source>
</evidence>
<keyword evidence="12 13" id="KW-0143">Chaperone</keyword>
<dbReference type="PANTHER" id="PTHR13932:SF5">
    <property type="entry name" value="RADICAL S-ADENOSYL METHIONINE DOMAIN-CONTAINING PROTEIN 1, MITOCHONDRIAL"/>
    <property type="match status" value="1"/>
</dbReference>
<dbReference type="SFLD" id="SFLDF00288">
    <property type="entry name" value="HemN-like__clustered_with_nucl"/>
    <property type="match status" value="1"/>
</dbReference>
<dbReference type="RefSeq" id="WP_130086934.1">
    <property type="nucleotide sequence ID" value="NZ_SEZJ01000006.1"/>
</dbReference>
<dbReference type="PROSITE" id="PS51918">
    <property type="entry name" value="RADICAL_SAM"/>
    <property type="match status" value="1"/>
</dbReference>
<dbReference type="FunFam" id="3.20.20.70:FF:000124">
    <property type="entry name" value="Heme chaperone HemW"/>
    <property type="match status" value="1"/>
</dbReference>
<keyword evidence="8 13" id="KW-0949">S-adenosyl-L-methionine</keyword>
<evidence type="ECO:0000313" key="15">
    <source>
        <dbReference type="EMBL" id="RYU46625.1"/>
    </source>
</evidence>